<comment type="caution">
    <text evidence="1">The sequence shown here is derived from an EMBL/GenBank/DDBJ whole genome shotgun (WGS) entry which is preliminary data.</text>
</comment>
<reference evidence="1 2" key="1">
    <citation type="journal article" date="2011" name="J. Gen. Appl. Microbiol.">
        <title>Draft genome sequencing of the enigmatic basidiomycete Mixia osmundae.</title>
        <authorList>
            <person name="Nishida H."/>
            <person name="Nagatsuka Y."/>
            <person name="Sugiyama J."/>
        </authorList>
    </citation>
    <scope>NUCLEOTIDE SEQUENCE [LARGE SCALE GENOMIC DNA]</scope>
    <source>
        <strain evidence="2">CBS 9802 / IAM 14324 / JCM 22182 / KY 12970</strain>
    </source>
</reference>
<proteinExistence type="predicted"/>
<gene>
    <name evidence="1" type="primary">Mo02903</name>
    <name evidence="1" type="ORF">E5Q_02903</name>
</gene>
<evidence type="ECO:0000313" key="1">
    <source>
        <dbReference type="EMBL" id="GAA96239.1"/>
    </source>
</evidence>
<dbReference type="InParanoid" id="G7E079"/>
<dbReference type="AlphaFoldDB" id="G7E079"/>
<evidence type="ECO:0000313" key="2">
    <source>
        <dbReference type="Proteomes" id="UP000009131"/>
    </source>
</evidence>
<dbReference type="Proteomes" id="UP000009131">
    <property type="component" value="Unassembled WGS sequence"/>
</dbReference>
<keyword evidence="2" id="KW-1185">Reference proteome</keyword>
<name>G7E079_MIXOS</name>
<dbReference type="HOGENOM" id="CLU_1069932_0_0_1"/>
<sequence>MLSNSLDSLTTLSNSHLTRNPLATHKANLTKMIFNMLSVALVGAMTASTLAAPTPPTVRQDNGVFYEDSFDSVKPEMITSCDGSTVGIVPHYEEGLSFLDYGTTGDAGSQWAVIASPWASGQAIQGPPVSCPGRPLARIYATNGYTWDLKSFNYGVSAPTSATTVNAIKPGGSDSSPVYSVRLGDPDTGVIVPGTQYTFSVNSNDAGLFEGTHCSRARFRDADGCTGLEHVAFKTTDASLTIIIDNLVYWTSAPNTTSTS</sequence>
<protein>
    <submittedName>
        <fullName evidence="1">Uncharacterized protein</fullName>
    </submittedName>
</protein>
<organism evidence="1 2">
    <name type="scientific">Mixia osmundae (strain CBS 9802 / IAM 14324 / JCM 22182 / KY 12970)</name>
    <dbReference type="NCBI Taxonomy" id="764103"/>
    <lineage>
        <taxon>Eukaryota</taxon>
        <taxon>Fungi</taxon>
        <taxon>Dikarya</taxon>
        <taxon>Basidiomycota</taxon>
        <taxon>Pucciniomycotina</taxon>
        <taxon>Mixiomycetes</taxon>
        <taxon>Mixiales</taxon>
        <taxon>Mixiaceae</taxon>
        <taxon>Mixia</taxon>
    </lineage>
</organism>
<accession>G7E079</accession>
<dbReference type="EMBL" id="BABT02000076">
    <property type="protein sequence ID" value="GAA96239.1"/>
    <property type="molecule type" value="Genomic_DNA"/>
</dbReference>
<dbReference type="RefSeq" id="XP_014570856.1">
    <property type="nucleotide sequence ID" value="XM_014715370.1"/>
</dbReference>
<reference evidence="1 2" key="2">
    <citation type="journal article" date="2012" name="Open Biol.">
        <title>Characteristics of nucleosomes and linker DNA regions on the genome of the basidiomycete Mixia osmundae revealed by mono- and dinucleosome mapping.</title>
        <authorList>
            <person name="Nishida H."/>
            <person name="Kondo S."/>
            <person name="Matsumoto T."/>
            <person name="Suzuki Y."/>
            <person name="Yoshikawa H."/>
            <person name="Taylor T.D."/>
            <person name="Sugiyama J."/>
        </authorList>
    </citation>
    <scope>NUCLEOTIDE SEQUENCE [LARGE SCALE GENOMIC DNA]</scope>
    <source>
        <strain evidence="2">CBS 9802 / IAM 14324 / JCM 22182 / KY 12970</strain>
    </source>
</reference>